<sequence length="517" mass="62019">MQNSQRFFQMRQMTKAMDSCFEDEMFQIKQLISQLRQSEVNFYDQRLQYDTQILQEWEIYKESQIKKIIHETMNSSSPDFKICLCEFAQNKRLSIEIWIKVAYDVFYDELDGNELRMKFWTYFKKKYFTLRDELMTKEWPDQWKYVEDEPCLCLDIIKVYEQYLPIRMLIAQNLNELAPNYLYVDVRRMPNLIEDNGLYLECTRKTWFPNLQLLSCDQLEKVYYSNTVFSHQILRFVVIIKKIVMPILQYFQERAEAGNVINIYGEQHEFMFEILQSLKALSGLAIRTADATLRVQKSFKQGSVDSRTKEDVCKVIISTLSQHDVNQEILQDIYDNLCQGYTTFYSDVYKHIKPYPKLIIMVSERKLSFKMSRSDDIQYHQIPDQMISDLLKTIDYQFLVYYVNLCFNKVMTLQQRSGQRKPFFQIMMLMWSYAVPLFFKNVKPELSDAKIFEYMEAYEKLIEQENITIDLSDNELKQQFNEDDQDSKESESQESEIQGDNMEITNLGKVVKKIRFY</sequence>
<dbReference type="EMBL" id="CAJJDO010000024">
    <property type="protein sequence ID" value="CAD8153499.1"/>
    <property type="molecule type" value="Genomic_DNA"/>
</dbReference>
<gene>
    <name evidence="2" type="ORF">PPENT_87.1.T0240254</name>
</gene>
<evidence type="ECO:0000313" key="3">
    <source>
        <dbReference type="Proteomes" id="UP000689195"/>
    </source>
</evidence>
<proteinExistence type="predicted"/>
<keyword evidence="3" id="KW-1185">Reference proteome</keyword>
<evidence type="ECO:0000256" key="1">
    <source>
        <dbReference type="SAM" id="MobiDB-lite"/>
    </source>
</evidence>
<dbReference type="AlphaFoldDB" id="A0A8S1TRD4"/>
<evidence type="ECO:0000313" key="2">
    <source>
        <dbReference type="EMBL" id="CAD8153499.1"/>
    </source>
</evidence>
<feature type="region of interest" description="Disordered" evidence="1">
    <location>
        <begin position="479"/>
        <end position="499"/>
    </location>
</feature>
<name>A0A8S1TRD4_9CILI</name>
<dbReference type="Proteomes" id="UP000689195">
    <property type="component" value="Unassembled WGS sequence"/>
</dbReference>
<accession>A0A8S1TRD4</accession>
<reference evidence="2" key="1">
    <citation type="submission" date="2021-01" db="EMBL/GenBank/DDBJ databases">
        <authorList>
            <consortium name="Genoscope - CEA"/>
            <person name="William W."/>
        </authorList>
    </citation>
    <scope>NUCLEOTIDE SEQUENCE</scope>
</reference>
<comment type="caution">
    <text evidence="2">The sequence shown here is derived from an EMBL/GenBank/DDBJ whole genome shotgun (WGS) entry which is preliminary data.</text>
</comment>
<organism evidence="2 3">
    <name type="scientific">Paramecium pentaurelia</name>
    <dbReference type="NCBI Taxonomy" id="43138"/>
    <lineage>
        <taxon>Eukaryota</taxon>
        <taxon>Sar</taxon>
        <taxon>Alveolata</taxon>
        <taxon>Ciliophora</taxon>
        <taxon>Intramacronucleata</taxon>
        <taxon>Oligohymenophorea</taxon>
        <taxon>Peniculida</taxon>
        <taxon>Parameciidae</taxon>
        <taxon>Paramecium</taxon>
    </lineage>
</organism>
<dbReference type="OrthoDB" id="287546at2759"/>
<protein>
    <submittedName>
        <fullName evidence="2">Uncharacterized protein</fullName>
    </submittedName>
</protein>